<evidence type="ECO:0000256" key="3">
    <source>
        <dbReference type="ARBA" id="ARBA00012438"/>
    </source>
</evidence>
<dbReference type="SUPFAM" id="SSF55874">
    <property type="entry name" value="ATPase domain of HSP90 chaperone/DNA topoisomerase II/histidine kinase"/>
    <property type="match status" value="1"/>
</dbReference>
<dbReference type="SMART" id="SM00387">
    <property type="entry name" value="HATPase_c"/>
    <property type="match status" value="1"/>
</dbReference>
<dbReference type="InterPro" id="IPR003594">
    <property type="entry name" value="HATPase_dom"/>
</dbReference>
<evidence type="ECO:0000313" key="12">
    <source>
        <dbReference type="EMBL" id="STO57744.1"/>
    </source>
</evidence>
<feature type="domain" description="Histidine kinase" evidence="11">
    <location>
        <begin position="244"/>
        <end position="447"/>
    </location>
</feature>
<dbReference type="PANTHER" id="PTHR45436:SF4">
    <property type="entry name" value="SENSOR PROTEIN PHOQ"/>
    <property type="match status" value="1"/>
</dbReference>
<keyword evidence="6 10" id="KW-0812">Transmembrane</keyword>
<evidence type="ECO:0000259" key="11">
    <source>
        <dbReference type="PROSITE" id="PS50109"/>
    </source>
</evidence>
<feature type="transmembrane region" description="Helical" evidence="10">
    <location>
        <begin position="166"/>
        <end position="188"/>
    </location>
</feature>
<evidence type="ECO:0000313" key="13">
    <source>
        <dbReference type="Proteomes" id="UP000254512"/>
    </source>
</evidence>
<dbReference type="GO" id="GO:0004673">
    <property type="term" value="F:protein histidine kinase activity"/>
    <property type="evidence" value="ECO:0007669"/>
    <property type="project" value="UniProtKB-EC"/>
</dbReference>
<feature type="transmembrane region" description="Helical" evidence="10">
    <location>
        <begin position="12"/>
        <end position="32"/>
    </location>
</feature>
<dbReference type="InterPro" id="IPR050428">
    <property type="entry name" value="TCS_sensor_his_kinase"/>
</dbReference>
<keyword evidence="8 10" id="KW-1133">Transmembrane helix</keyword>
<evidence type="ECO:0000256" key="5">
    <source>
        <dbReference type="ARBA" id="ARBA00022679"/>
    </source>
</evidence>
<dbReference type="EMBL" id="UGHD01000002">
    <property type="protein sequence ID" value="STO57744.1"/>
    <property type="molecule type" value="Genomic_DNA"/>
</dbReference>
<dbReference type="Pfam" id="PF02518">
    <property type="entry name" value="HATPase_c"/>
    <property type="match status" value="1"/>
</dbReference>
<dbReference type="PROSITE" id="PS50109">
    <property type="entry name" value="HIS_KIN"/>
    <property type="match status" value="1"/>
</dbReference>
<comment type="catalytic activity">
    <reaction evidence="1">
        <text>ATP + protein L-histidine = ADP + protein N-phospho-L-histidine.</text>
        <dbReference type="EC" id="2.7.13.3"/>
    </reaction>
</comment>
<name>A0A377HNT4_GRIHO</name>
<accession>A0A377HNT4</accession>
<dbReference type="InterPro" id="IPR005467">
    <property type="entry name" value="His_kinase_dom"/>
</dbReference>
<evidence type="ECO:0000256" key="2">
    <source>
        <dbReference type="ARBA" id="ARBA00004370"/>
    </source>
</evidence>
<evidence type="ECO:0000256" key="7">
    <source>
        <dbReference type="ARBA" id="ARBA00022777"/>
    </source>
</evidence>
<dbReference type="GO" id="GO:0005524">
    <property type="term" value="F:ATP binding"/>
    <property type="evidence" value="ECO:0007669"/>
    <property type="project" value="UniProtKB-KW"/>
</dbReference>
<dbReference type="GO" id="GO:0005886">
    <property type="term" value="C:plasma membrane"/>
    <property type="evidence" value="ECO:0007669"/>
    <property type="project" value="TreeGrafter"/>
</dbReference>
<evidence type="ECO:0000256" key="1">
    <source>
        <dbReference type="ARBA" id="ARBA00000085"/>
    </source>
</evidence>
<gene>
    <name evidence="12" type="primary">phoQ</name>
    <name evidence="12" type="ORF">NCTC11645_02137</name>
</gene>
<organism evidence="12 13">
    <name type="scientific">Grimontia hollisae</name>
    <name type="common">Vibrio hollisae</name>
    <dbReference type="NCBI Taxonomy" id="673"/>
    <lineage>
        <taxon>Bacteria</taxon>
        <taxon>Pseudomonadati</taxon>
        <taxon>Pseudomonadota</taxon>
        <taxon>Gammaproteobacteria</taxon>
        <taxon>Vibrionales</taxon>
        <taxon>Vibrionaceae</taxon>
        <taxon>Grimontia</taxon>
    </lineage>
</organism>
<keyword evidence="7 12" id="KW-0418">Kinase</keyword>
<protein>
    <recommendedName>
        <fullName evidence="3">histidine kinase</fullName>
        <ecNumber evidence="3">2.7.13.3</ecNumber>
    </recommendedName>
</protein>
<dbReference type="AlphaFoldDB" id="A0A377HNT4"/>
<dbReference type="Gene3D" id="1.10.287.130">
    <property type="match status" value="1"/>
</dbReference>
<dbReference type="Proteomes" id="UP000254512">
    <property type="component" value="Unassembled WGS sequence"/>
</dbReference>
<dbReference type="GO" id="GO:0000160">
    <property type="term" value="P:phosphorelay signal transduction system"/>
    <property type="evidence" value="ECO:0007669"/>
    <property type="project" value="TreeGrafter"/>
</dbReference>
<evidence type="ECO:0000256" key="10">
    <source>
        <dbReference type="SAM" id="Phobius"/>
    </source>
</evidence>
<reference evidence="12 13" key="1">
    <citation type="submission" date="2018-06" db="EMBL/GenBank/DDBJ databases">
        <authorList>
            <consortium name="Pathogen Informatics"/>
            <person name="Doyle S."/>
        </authorList>
    </citation>
    <scope>NUCLEOTIDE SEQUENCE [LARGE SCALE GENOMIC DNA]</scope>
    <source>
        <strain evidence="12 13">NCTC11645</strain>
    </source>
</reference>
<evidence type="ECO:0000256" key="6">
    <source>
        <dbReference type="ARBA" id="ARBA00022692"/>
    </source>
</evidence>
<keyword evidence="9 10" id="KW-0472">Membrane</keyword>
<sequence length="447" mass="49972">MPEIHKRVIVTSISIIMVFSLALGVVINEIYVKNYIAMYSTNLVTEVPSIIGELQRDNMLMLNNDNTPPKDPSITVSKPSKYLAFICGQNGTTSWMSSAARNNNMGDVCNIVPFGLKGPDLIDYKGFPYVIHVISEATYSTEESFFVLREVSKQLENLAQIKRKTWLYMGLLFTIATGLLYAASYWSFSPLRKLAGELNEIAESRREKLGDNYPKELGEVTDALNRMITLREKQTQRYRHAMDDLAHSLKSRLAATNALLDDASLSREAMSKRIIEQVSQMDDMVQYQLKRALLGQSGLVREKTELRPVLDSLTGMFAKIYDNKLVDVRYQLEGSPSLPLNKSDLTELLGNLLENAYRFTLTTIRITAQQGNDGYMLIIEDDGPGVADAHKESIFQRGVRADQLNPGTGIGLAVCDEIVASYGGKIRVIDSQDLEGAAFIMTFPPQR</sequence>
<keyword evidence="5 12" id="KW-0808">Transferase</keyword>
<evidence type="ECO:0000256" key="9">
    <source>
        <dbReference type="ARBA" id="ARBA00023136"/>
    </source>
</evidence>
<evidence type="ECO:0000256" key="8">
    <source>
        <dbReference type="ARBA" id="ARBA00022989"/>
    </source>
</evidence>
<proteinExistence type="predicted"/>
<evidence type="ECO:0000256" key="4">
    <source>
        <dbReference type="ARBA" id="ARBA00022553"/>
    </source>
</evidence>
<dbReference type="PANTHER" id="PTHR45436">
    <property type="entry name" value="SENSOR HISTIDINE KINASE YKOH"/>
    <property type="match status" value="1"/>
</dbReference>
<dbReference type="STRING" id="673.AL542_15850"/>
<comment type="subcellular location">
    <subcellularLocation>
        <location evidence="2">Membrane</location>
    </subcellularLocation>
</comment>
<dbReference type="EC" id="2.7.13.3" evidence="3"/>
<dbReference type="InterPro" id="IPR004358">
    <property type="entry name" value="Sig_transdc_His_kin-like_C"/>
</dbReference>
<dbReference type="Gene3D" id="3.30.565.10">
    <property type="entry name" value="Histidine kinase-like ATPase, C-terminal domain"/>
    <property type="match status" value="1"/>
</dbReference>
<dbReference type="InterPro" id="IPR036890">
    <property type="entry name" value="HATPase_C_sf"/>
</dbReference>
<dbReference type="PRINTS" id="PR00344">
    <property type="entry name" value="BCTRLSENSOR"/>
</dbReference>
<keyword evidence="4" id="KW-0597">Phosphoprotein</keyword>